<keyword evidence="3" id="KW-1185">Reference proteome</keyword>
<evidence type="ECO:0000256" key="1">
    <source>
        <dbReference type="SAM" id="Coils"/>
    </source>
</evidence>
<gene>
    <name evidence="2" type="ORF">GBAR_LOCUS3972</name>
</gene>
<dbReference type="InterPro" id="IPR011029">
    <property type="entry name" value="DEATH-like_dom_sf"/>
</dbReference>
<dbReference type="CDD" id="cd01670">
    <property type="entry name" value="Death"/>
    <property type="match status" value="1"/>
</dbReference>
<proteinExistence type="predicted"/>
<reference evidence="2" key="1">
    <citation type="submission" date="2023-03" db="EMBL/GenBank/DDBJ databases">
        <authorList>
            <person name="Steffen K."/>
            <person name="Cardenas P."/>
        </authorList>
    </citation>
    <scope>NUCLEOTIDE SEQUENCE</scope>
</reference>
<comment type="caution">
    <text evidence="2">The sequence shown here is derived from an EMBL/GenBank/DDBJ whole genome shotgun (WGS) entry which is preliminary data.</text>
</comment>
<evidence type="ECO:0000313" key="2">
    <source>
        <dbReference type="EMBL" id="CAI8004662.1"/>
    </source>
</evidence>
<protein>
    <recommendedName>
        <fullName evidence="4">Death domain-containing protein</fullName>
    </recommendedName>
</protein>
<dbReference type="EMBL" id="CASHTH010000568">
    <property type="protein sequence ID" value="CAI8004662.1"/>
    <property type="molecule type" value="Genomic_DNA"/>
</dbReference>
<organism evidence="2 3">
    <name type="scientific">Geodia barretti</name>
    <name type="common">Barrett's horny sponge</name>
    <dbReference type="NCBI Taxonomy" id="519541"/>
    <lineage>
        <taxon>Eukaryota</taxon>
        <taxon>Metazoa</taxon>
        <taxon>Porifera</taxon>
        <taxon>Demospongiae</taxon>
        <taxon>Heteroscleromorpha</taxon>
        <taxon>Tetractinellida</taxon>
        <taxon>Astrophorina</taxon>
        <taxon>Geodiidae</taxon>
        <taxon>Geodia</taxon>
    </lineage>
</organism>
<accession>A0AA35R716</accession>
<dbReference type="Proteomes" id="UP001174909">
    <property type="component" value="Unassembled WGS sequence"/>
</dbReference>
<keyword evidence="1" id="KW-0175">Coiled coil</keyword>
<name>A0AA35R716_GEOBA</name>
<evidence type="ECO:0008006" key="4">
    <source>
        <dbReference type="Google" id="ProtNLM"/>
    </source>
</evidence>
<sequence length="285" mass="32742">MATDIVDKTLNDDDVPEIVREIFDVRNDSETLGRLLKLSKATVDSILLQYSKPKDRLFRVIDEFIKRDEPAPTWGAIVCALRDPLIGLPNLAKKIENKYCPVSPAEPVSDAEVLPTTSVATIPNSTSIPPVPHSLTEQSSKYNLAEVKRNIRKMEKMFKELKKRVIRLLQEMSISADDVVYELTELPASDVPEHESLFKEHLPELQKYKENRPLFSYLNCYWNYLSPQLLYHLVGEFLNGTNAEDEMQLYDKSLIEFRVRTLLKLFCETEQEHVESPEGFSKIVV</sequence>
<feature type="non-terminal residue" evidence="2">
    <location>
        <position position="1"/>
    </location>
</feature>
<feature type="coiled-coil region" evidence="1">
    <location>
        <begin position="144"/>
        <end position="171"/>
    </location>
</feature>
<dbReference type="AlphaFoldDB" id="A0AA35R716"/>
<evidence type="ECO:0000313" key="3">
    <source>
        <dbReference type="Proteomes" id="UP001174909"/>
    </source>
</evidence>
<dbReference type="Gene3D" id="1.10.533.10">
    <property type="entry name" value="Death Domain, Fas"/>
    <property type="match status" value="1"/>
</dbReference>